<sequence length="106" mass="11854">MKKDDKLGYSAEEPAMEAASTGCRVKLALQIRKLLRLLVPVAFLSPLMQLKISFAYLMLVTQVLSLLSLPVPLTDLSPLMQQRMRVLVDRRAAGLSTLQTRLKDTK</sequence>
<evidence type="ECO:0000256" key="1">
    <source>
        <dbReference type="SAM" id="Phobius"/>
    </source>
</evidence>
<keyword evidence="1" id="KW-0472">Membrane</keyword>
<reference evidence="3" key="2">
    <citation type="submission" date="2016-06" db="UniProtKB">
        <authorList>
            <consortium name="WormBaseParasite"/>
        </authorList>
    </citation>
    <scope>IDENTIFICATION</scope>
</reference>
<feature type="transmembrane region" description="Helical" evidence="1">
    <location>
        <begin position="56"/>
        <end position="76"/>
    </location>
</feature>
<keyword evidence="1" id="KW-1133">Transmembrane helix</keyword>
<keyword evidence="1" id="KW-0812">Transmembrane</keyword>
<dbReference type="Proteomes" id="UP000050741">
    <property type="component" value="Unassembled WGS sequence"/>
</dbReference>
<organism evidence="2 3">
    <name type="scientific">Globodera pallida</name>
    <name type="common">Potato cyst nematode worm</name>
    <name type="synonym">Heterodera pallida</name>
    <dbReference type="NCBI Taxonomy" id="36090"/>
    <lineage>
        <taxon>Eukaryota</taxon>
        <taxon>Metazoa</taxon>
        <taxon>Ecdysozoa</taxon>
        <taxon>Nematoda</taxon>
        <taxon>Chromadorea</taxon>
        <taxon>Rhabditida</taxon>
        <taxon>Tylenchina</taxon>
        <taxon>Tylenchomorpha</taxon>
        <taxon>Tylenchoidea</taxon>
        <taxon>Heteroderidae</taxon>
        <taxon>Heteroderinae</taxon>
        <taxon>Globodera</taxon>
    </lineage>
</organism>
<proteinExistence type="predicted"/>
<protein>
    <submittedName>
        <fullName evidence="3">Uncharacterized protein</fullName>
    </submittedName>
</protein>
<reference evidence="2" key="1">
    <citation type="submission" date="2014-05" db="EMBL/GenBank/DDBJ databases">
        <title>The genome and life-stage specific transcriptomes of Globodera pallida elucidate key aspects of plant parasitism by a cyst nematode.</title>
        <authorList>
            <person name="Cotton J.A."/>
            <person name="Lilley C.J."/>
            <person name="Jones L.M."/>
            <person name="Kikuchi T."/>
            <person name="Reid A.J."/>
            <person name="Thorpe P."/>
            <person name="Tsai I.J."/>
            <person name="Beasley H."/>
            <person name="Blok V."/>
            <person name="Cock P.J.A."/>
            <person name="Van den Akker S.E."/>
            <person name="Holroyd N."/>
            <person name="Hunt M."/>
            <person name="Mantelin S."/>
            <person name="Naghra H."/>
            <person name="Pain A."/>
            <person name="Palomares-Rius J.E."/>
            <person name="Zarowiecki M."/>
            <person name="Berriman M."/>
            <person name="Jones J.T."/>
            <person name="Urwin P.E."/>
        </authorList>
    </citation>
    <scope>NUCLEOTIDE SEQUENCE [LARGE SCALE GENOMIC DNA]</scope>
    <source>
        <strain evidence="2">Lindley</strain>
    </source>
</reference>
<name>A0A183C5F2_GLOPA</name>
<dbReference type="WBParaSite" id="GPLIN_000809700">
    <property type="protein sequence ID" value="GPLIN_000809700"/>
    <property type="gene ID" value="GPLIN_000809700"/>
</dbReference>
<evidence type="ECO:0000313" key="2">
    <source>
        <dbReference type="Proteomes" id="UP000050741"/>
    </source>
</evidence>
<dbReference type="AlphaFoldDB" id="A0A183C5F2"/>
<evidence type="ECO:0000313" key="3">
    <source>
        <dbReference type="WBParaSite" id="GPLIN_000809700"/>
    </source>
</evidence>
<keyword evidence="2" id="KW-1185">Reference proteome</keyword>
<accession>A0A183C5F2</accession>